<name>A0A5Q2VD81_SERPR</name>
<dbReference type="Proteomes" id="UP000381260">
    <property type="component" value="Chromosome"/>
</dbReference>
<evidence type="ECO:0000313" key="7">
    <source>
        <dbReference type="EMBL" id="QGH61989.1"/>
    </source>
</evidence>
<dbReference type="PANTHER" id="PTHR33420">
    <property type="entry name" value="FIMBRIAL SUBUNIT ELFA-RELATED"/>
    <property type="match status" value="1"/>
</dbReference>
<feature type="signal peptide" evidence="5">
    <location>
        <begin position="1"/>
        <end position="24"/>
    </location>
</feature>
<gene>
    <name evidence="7" type="ORF">GHV41_14655</name>
</gene>
<dbReference type="EMBL" id="CP045913">
    <property type="protein sequence ID" value="QGH61989.1"/>
    <property type="molecule type" value="Genomic_DNA"/>
</dbReference>
<dbReference type="Gene3D" id="2.60.40.1090">
    <property type="entry name" value="Fimbrial-type adhesion domain"/>
    <property type="match status" value="1"/>
</dbReference>
<keyword evidence="4" id="KW-0281">Fimbrium</keyword>
<evidence type="ECO:0000313" key="8">
    <source>
        <dbReference type="Proteomes" id="UP000381260"/>
    </source>
</evidence>
<dbReference type="RefSeq" id="WP_153859021.1">
    <property type="nucleotide sequence ID" value="NZ_CP045913.1"/>
</dbReference>
<organism evidence="7 8">
    <name type="scientific">Serratia proteamaculans</name>
    <dbReference type="NCBI Taxonomy" id="28151"/>
    <lineage>
        <taxon>Bacteria</taxon>
        <taxon>Pseudomonadati</taxon>
        <taxon>Pseudomonadota</taxon>
        <taxon>Gammaproteobacteria</taxon>
        <taxon>Enterobacterales</taxon>
        <taxon>Yersiniaceae</taxon>
        <taxon>Serratia</taxon>
    </lineage>
</organism>
<dbReference type="InterPro" id="IPR000259">
    <property type="entry name" value="Adhesion_dom_fimbrial"/>
</dbReference>
<accession>A0A5Q2VD81</accession>
<dbReference type="InterPro" id="IPR036937">
    <property type="entry name" value="Adhesion_dom_fimbrial_sf"/>
</dbReference>
<dbReference type="Pfam" id="PF00419">
    <property type="entry name" value="Fimbrial"/>
    <property type="match status" value="1"/>
</dbReference>
<dbReference type="SUPFAM" id="SSF49401">
    <property type="entry name" value="Bacterial adhesins"/>
    <property type="match status" value="1"/>
</dbReference>
<dbReference type="InterPro" id="IPR050263">
    <property type="entry name" value="Bact_Fimbrial_Adh_Pro"/>
</dbReference>
<reference evidence="7 8" key="1">
    <citation type="submission" date="2019-11" db="EMBL/GenBank/DDBJ databases">
        <title>The Phosphoenolpyruvate Phosphotransferase System Regulates Serratia proteamaculans 336X Biofilm Formation and Wheat Roots colonization.</title>
        <authorList>
            <person name="Liu F."/>
        </authorList>
    </citation>
    <scope>NUCLEOTIDE SEQUENCE [LARGE SCALE GENOMIC DNA]</scope>
    <source>
        <strain evidence="7 8">336X</strain>
    </source>
</reference>
<evidence type="ECO:0000256" key="5">
    <source>
        <dbReference type="SAM" id="SignalP"/>
    </source>
</evidence>
<feature type="domain" description="Fimbrial-type adhesion" evidence="6">
    <location>
        <begin position="32"/>
        <end position="181"/>
    </location>
</feature>
<dbReference type="GO" id="GO:0009289">
    <property type="term" value="C:pilus"/>
    <property type="evidence" value="ECO:0007669"/>
    <property type="project" value="UniProtKB-SubCell"/>
</dbReference>
<dbReference type="AlphaFoldDB" id="A0A5Q2VD81"/>
<dbReference type="PROSITE" id="PS51257">
    <property type="entry name" value="PROKAR_LIPOPROTEIN"/>
    <property type="match status" value="1"/>
</dbReference>
<proteinExistence type="inferred from homology"/>
<comment type="similarity">
    <text evidence="2">Belongs to the fimbrial protein family.</text>
</comment>
<feature type="chain" id="PRO_5024437530" evidence="5">
    <location>
        <begin position="25"/>
        <end position="182"/>
    </location>
</feature>
<sequence length="182" mass="18725">MKKTLIAMGMIMTACAAYSSATLAAADGTGTIKFTGTITDSTCVVTAGDGTTPNFDIKMGTIAKADLSGGVGRTAGAHSLIVNLSECPADLTKASVRFAGENDLVDTKMLSLTQDEGVATGVAIQFTDEKYTPLVLGQTPTNSIAIVEGKASLPYYARYIATKDTVTSGPANSTASYTVVYN</sequence>
<dbReference type="GO" id="GO:0043709">
    <property type="term" value="P:cell adhesion involved in single-species biofilm formation"/>
    <property type="evidence" value="ECO:0007669"/>
    <property type="project" value="TreeGrafter"/>
</dbReference>
<protein>
    <submittedName>
        <fullName evidence="7">Fimbrial protein</fullName>
    </submittedName>
</protein>
<dbReference type="PANTHER" id="PTHR33420:SF3">
    <property type="entry name" value="FIMBRIAL SUBUNIT ELFA"/>
    <property type="match status" value="1"/>
</dbReference>
<evidence type="ECO:0000259" key="6">
    <source>
        <dbReference type="Pfam" id="PF00419"/>
    </source>
</evidence>
<evidence type="ECO:0000256" key="2">
    <source>
        <dbReference type="ARBA" id="ARBA00006671"/>
    </source>
</evidence>
<keyword evidence="3 5" id="KW-0732">Signal</keyword>
<comment type="subcellular location">
    <subcellularLocation>
        <location evidence="1">Fimbrium</location>
    </subcellularLocation>
</comment>
<evidence type="ECO:0000256" key="3">
    <source>
        <dbReference type="ARBA" id="ARBA00022729"/>
    </source>
</evidence>
<evidence type="ECO:0000256" key="4">
    <source>
        <dbReference type="ARBA" id="ARBA00023263"/>
    </source>
</evidence>
<evidence type="ECO:0000256" key="1">
    <source>
        <dbReference type="ARBA" id="ARBA00004561"/>
    </source>
</evidence>
<dbReference type="InterPro" id="IPR008966">
    <property type="entry name" value="Adhesion_dom_sf"/>
</dbReference>